<feature type="compositionally biased region" description="Basic and acidic residues" evidence="1">
    <location>
        <begin position="1"/>
        <end position="12"/>
    </location>
</feature>
<feature type="compositionally biased region" description="Basic and acidic residues" evidence="1">
    <location>
        <begin position="191"/>
        <end position="221"/>
    </location>
</feature>
<feature type="compositionally biased region" description="Polar residues" evidence="1">
    <location>
        <begin position="222"/>
        <end position="231"/>
    </location>
</feature>
<name>A0AAE8MTZ9_9PEZI</name>
<dbReference type="EMBL" id="ONZQ02000003">
    <property type="protein sequence ID" value="SPO00125.1"/>
    <property type="molecule type" value="Genomic_DNA"/>
</dbReference>
<feature type="region of interest" description="Disordered" evidence="1">
    <location>
        <begin position="117"/>
        <end position="351"/>
    </location>
</feature>
<evidence type="ECO:0000256" key="1">
    <source>
        <dbReference type="SAM" id="MobiDB-lite"/>
    </source>
</evidence>
<feature type="compositionally biased region" description="Basic and acidic residues" evidence="1">
    <location>
        <begin position="42"/>
        <end position="51"/>
    </location>
</feature>
<dbReference type="Proteomes" id="UP001187682">
    <property type="component" value="Unassembled WGS sequence"/>
</dbReference>
<feature type="compositionally biased region" description="Basic and acidic residues" evidence="1">
    <location>
        <begin position="244"/>
        <end position="257"/>
    </location>
</feature>
<evidence type="ECO:0000313" key="2">
    <source>
        <dbReference type="EMBL" id="SPO00125.1"/>
    </source>
</evidence>
<feature type="compositionally biased region" description="Polar residues" evidence="1">
    <location>
        <begin position="314"/>
        <end position="333"/>
    </location>
</feature>
<dbReference type="Gene3D" id="1.10.287.1490">
    <property type="match status" value="1"/>
</dbReference>
<evidence type="ECO:0000313" key="3">
    <source>
        <dbReference type="Proteomes" id="UP001187682"/>
    </source>
</evidence>
<feature type="region of interest" description="Disordered" evidence="1">
    <location>
        <begin position="1"/>
        <end position="51"/>
    </location>
</feature>
<dbReference type="AlphaFoldDB" id="A0AAE8MTZ9"/>
<accession>A0AAE8MTZ9</accession>
<feature type="compositionally biased region" description="Basic and acidic residues" evidence="1">
    <location>
        <begin position="124"/>
        <end position="157"/>
    </location>
</feature>
<comment type="caution">
    <text evidence="2">The sequence shown here is derived from an EMBL/GenBank/DDBJ whole genome shotgun (WGS) entry which is preliminary data.</text>
</comment>
<organism evidence="2 3">
    <name type="scientific">Cephalotrichum gorgonifer</name>
    <dbReference type="NCBI Taxonomy" id="2041049"/>
    <lineage>
        <taxon>Eukaryota</taxon>
        <taxon>Fungi</taxon>
        <taxon>Dikarya</taxon>
        <taxon>Ascomycota</taxon>
        <taxon>Pezizomycotina</taxon>
        <taxon>Sordariomycetes</taxon>
        <taxon>Hypocreomycetidae</taxon>
        <taxon>Microascales</taxon>
        <taxon>Microascaceae</taxon>
        <taxon>Cephalotrichum</taxon>
    </lineage>
</organism>
<keyword evidence="3" id="KW-1185">Reference proteome</keyword>
<proteinExistence type="predicted"/>
<sequence>MPPHSHYPERPRKGYGHNHQKSSDSGVVRESQALSAAAPASDYHDSTVSELRDDLEQAHKYIHSLKRKVEKADAALKQRDQEYRELYSRLEAMQTEAEVLKDEGKRLKKERLQLANMSAALEGENEKLKSENEKLKSENEELKGENDELKDENGELKEENDELAAAKEKLSSQKRKLEKKLDAASSAPEDTDTKSPRKESKKKEDKPSSGGSREGRSRTSAEKSGTSSSAPRRSGSKHRSSTTKSKDVLTEKMERANAKAAAKAQEKNDEIYEEEWGPSAPRPSAPRARKDSSATVTISAPKRMPPPLAIASPRSETASTYSDASRNSRTDSTGYRRPTDVFVEDPYYRTR</sequence>
<gene>
    <name evidence="2" type="ORF">DNG_02977</name>
</gene>
<protein>
    <submittedName>
        <fullName evidence="2">Uncharacterized protein</fullName>
    </submittedName>
</protein>
<reference evidence="2" key="1">
    <citation type="submission" date="2018-03" db="EMBL/GenBank/DDBJ databases">
        <authorList>
            <person name="Guldener U."/>
        </authorList>
    </citation>
    <scope>NUCLEOTIDE SEQUENCE</scope>
</reference>